<dbReference type="RefSeq" id="XP_011124104.1">
    <property type="nucleotide sequence ID" value="XM_011125802.1"/>
</dbReference>
<organism evidence="2 3">
    <name type="scientific">Arthrobotrys oligospora (strain ATCC 24927 / CBS 115.81 / DSM 1491)</name>
    <name type="common">Nematode-trapping fungus</name>
    <name type="synonym">Didymozoophaga oligospora</name>
    <dbReference type="NCBI Taxonomy" id="756982"/>
    <lineage>
        <taxon>Eukaryota</taxon>
        <taxon>Fungi</taxon>
        <taxon>Dikarya</taxon>
        <taxon>Ascomycota</taxon>
        <taxon>Pezizomycotina</taxon>
        <taxon>Orbiliomycetes</taxon>
        <taxon>Orbiliales</taxon>
        <taxon>Orbiliaceae</taxon>
        <taxon>Orbilia</taxon>
        <taxon>Orbilia oligospora</taxon>
    </lineage>
</organism>
<evidence type="ECO:0000313" key="2">
    <source>
        <dbReference type="EMBL" id="EGX47223.1"/>
    </source>
</evidence>
<evidence type="ECO:0000313" key="3">
    <source>
        <dbReference type="Proteomes" id="UP000008784"/>
    </source>
</evidence>
<dbReference type="Proteomes" id="UP000008784">
    <property type="component" value="Unassembled WGS sequence"/>
</dbReference>
<accession>G1XHZ2</accession>
<gene>
    <name evidence="2" type="ORF">AOL_s00091g44</name>
</gene>
<dbReference type="EMBL" id="ADOT01000165">
    <property type="protein sequence ID" value="EGX47223.1"/>
    <property type="molecule type" value="Genomic_DNA"/>
</dbReference>
<keyword evidence="3" id="KW-1185">Reference proteome</keyword>
<reference evidence="2 3" key="1">
    <citation type="journal article" date="2011" name="PLoS Pathog.">
        <title>Genomic and proteomic analyses of the fungus Arthrobotrys oligospora provide insights into nematode-trap formation.</title>
        <authorList>
            <person name="Yang J."/>
            <person name="Wang L."/>
            <person name="Ji X."/>
            <person name="Feng Y."/>
            <person name="Li X."/>
            <person name="Zou C."/>
            <person name="Xu J."/>
            <person name="Ren Y."/>
            <person name="Mi Q."/>
            <person name="Wu J."/>
            <person name="Liu S."/>
            <person name="Liu Y."/>
            <person name="Huang X."/>
            <person name="Wang H."/>
            <person name="Niu X."/>
            <person name="Li J."/>
            <person name="Liang L."/>
            <person name="Luo Y."/>
            <person name="Ji K."/>
            <person name="Zhou W."/>
            <person name="Yu Z."/>
            <person name="Li G."/>
            <person name="Liu Y."/>
            <person name="Li L."/>
            <person name="Qiao M."/>
            <person name="Feng L."/>
            <person name="Zhang K.-Q."/>
        </authorList>
    </citation>
    <scope>NUCLEOTIDE SEQUENCE [LARGE SCALE GENOMIC DNA]</scope>
    <source>
        <strain evidence="3">ATCC 24927 / CBS 115.81 / DSM 1491</strain>
    </source>
</reference>
<dbReference type="HOGENOM" id="CLU_1916570_0_0_1"/>
<feature type="compositionally biased region" description="Polar residues" evidence="1">
    <location>
        <begin position="1"/>
        <end position="10"/>
    </location>
</feature>
<evidence type="ECO:0000256" key="1">
    <source>
        <dbReference type="SAM" id="MobiDB-lite"/>
    </source>
</evidence>
<proteinExistence type="predicted"/>
<name>G1XHZ2_ARTOA</name>
<dbReference type="InParanoid" id="G1XHZ2"/>
<dbReference type="GeneID" id="22895084"/>
<protein>
    <submittedName>
        <fullName evidence="2">Uncharacterized protein</fullName>
    </submittedName>
</protein>
<comment type="caution">
    <text evidence="2">The sequence shown here is derived from an EMBL/GenBank/DDBJ whole genome shotgun (WGS) entry which is preliminary data.</text>
</comment>
<sequence>MSSEAENINGTLHPYATHRSNSSVRRVKSSNEIYAAPLSTRPDDPGYFAITMVKKATQAMSTARIATERLNRYLYQRDAAQEQEFQITCCDLGRRACCQNLTSRTLPDAATNLNPLTWSPNLLSSPSPTAKP</sequence>
<feature type="region of interest" description="Disordered" evidence="1">
    <location>
        <begin position="1"/>
        <end position="27"/>
    </location>
</feature>
<dbReference type="AlphaFoldDB" id="G1XHZ2"/>